<comment type="caution">
    <text evidence="2">The sequence shown here is derived from an EMBL/GenBank/DDBJ whole genome shotgun (WGS) entry which is preliminary data.</text>
</comment>
<dbReference type="AlphaFoldDB" id="A0AAN9EJS6"/>
<gene>
    <name evidence="2" type="ORF">RIF29_31767</name>
</gene>
<sequence>MENLNNTITTHEPESFTQDNNNNNASVAMDVVAAGASSILEQVRVKRGRGRPRKNDGNGQSMVLSTPPPPSGVLAQPLGKQDKGRPRGTGNCRFYLPLASFFFCY</sequence>
<protein>
    <recommendedName>
        <fullName evidence="4">AT-hook motif nuclear-localized protein</fullName>
    </recommendedName>
</protein>
<proteinExistence type="predicted"/>
<organism evidence="2 3">
    <name type="scientific">Crotalaria pallida</name>
    <name type="common">Smooth rattlebox</name>
    <name type="synonym">Crotalaria striata</name>
    <dbReference type="NCBI Taxonomy" id="3830"/>
    <lineage>
        <taxon>Eukaryota</taxon>
        <taxon>Viridiplantae</taxon>
        <taxon>Streptophyta</taxon>
        <taxon>Embryophyta</taxon>
        <taxon>Tracheophyta</taxon>
        <taxon>Spermatophyta</taxon>
        <taxon>Magnoliopsida</taxon>
        <taxon>eudicotyledons</taxon>
        <taxon>Gunneridae</taxon>
        <taxon>Pentapetalae</taxon>
        <taxon>rosids</taxon>
        <taxon>fabids</taxon>
        <taxon>Fabales</taxon>
        <taxon>Fabaceae</taxon>
        <taxon>Papilionoideae</taxon>
        <taxon>50 kb inversion clade</taxon>
        <taxon>genistoids sensu lato</taxon>
        <taxon>core genistoids</taxon>
        <taxon>Crotalarieae</taxon>
        <taxon>Crotalaria</taxon>
    </lineage>
</organism>
<keyword evidence="3" id="KW-1185">Reference proteome</keyword>
<dbReference type="EMBL" id="JAYWIO010000006">
    <property type="protein sequence ID" value="KAK7257645.1"/>
    <property type="molecule type" value="Genomic_DNA"/>
</dbReference>
<evidence type="ECO:0000313" key="2">
    <source>
        <dbReference type="EMBL" id="KAK7257645.1"/>
    </source>
</evidence>
<feature type="region of interest" description="Disordered" evidence="1">
    <location>
        <begin position="44"/>
        <end position="89"/>
    </location>
</feature>
<feature type="region of interest" description="Disordered" evidence="1">
    <location>
        <begin position="1"/>
        <end position="24"/>
    </location>
</feature>
<dbReference type="Proteomes" id="UP001372338">
    <property type="component" value="Unassembled WGS sequence"/>
</dbReference>
<accession>A0AAN9EJS6</accession>
<evidence type="ECO:0000256" key="1">
    <source>
        <dbReference type="SAM" id="MobiDB-lite"/>
    </source>
</evidence>
<reference evidence="2 3" key="1">
    <citation type="submission" date="2024-01" db="EMBL/GenBank/DDBJ databases">
        <title>The genomes of 5 underutilized Papilionoideae crops provide insights into root nodulation and disease resistanc.</title>
        <authorList>
            <person name="Yuan L."/>
        </authorList>
    </citation>
    <scope>NUCLEOTIDE SEQUENCE [LARGE SCALE GENOMIC DNA]</scope>
    <source>
        <strain evidence="2">ZHUSHIDOU_FW_LH</strain>
        <tissue evidence="2">Leaf</tissue>
    </source>
</reference>
<evidence type="ECO:0008006" key="4">
    <source>
        <dbReference type="Google" id="ProtNLM"/>
    </source>
</evidence>
<name>A0AAN9EJS6_CROPI</name>
<evidence type="ECO:0000313" key="3">
    <source>
        <dbReference type="Proteomes" id="UP001372338"/>
    </source>
</evidence>